<dbReference type="GO" id="GO:0015074">
    <property type="term" value="P:DNA integration"/>
    <property type="evidence" value="ECO:0007669"/>
    <property type="project" value="InterPro"/>
</dbReference>
<proteinExistence type="predicted"/>
<keyword evidence="3" id="KW-1185">Reference proteome</keyword>
<dbReference type="PROSITE" id="PS50994">
    <property type="entry name" value="INTEGRASE"/>
    <property type="match status" value="1"/>
</dbReference>
<dbReference type="STRING" id="22663.A0A2I0HYI8"/>
<organism evidence="2 3">
    <name type="scientific">Punica granatum</name>
    <name type="common">Pomegranate</name>
    <dbReference type="NCBI Taxonomy" id="22663"/>
    <lineage>
        <taxon>Eukaryota</taxon>
        <taxon>Viridiplantae</taxon>
        <taxon>Streptophyta</taxon>
        <taxon>Embryophyta</taxon>
        <taxon>Tracheophyta</taxon>
        <taxon>Spermatophyta</taxon>
        <taxon>Magnoliopsida</taxon>
        <taxon>eudicotyledons</taxon>
        <taxon>Gunneridae</taxon>
        <taxon>Pentapetalae</taxon>
        <taxon>rosids</taxon>
        <taxon>malvids</taxon>
        <taxon>Myrtales</taxon>
        <taxon>Lythraceae</taxon>
        <taxon>Punica</taxon>
    </lineage>
</organism>
<dbReference type="InterPro" id="IPR001584">
    <property type="entry name" value="Integrase_cat-core"/>
</dbReference>
<dbReference type="PANTHER" id="PTHR42648">
    <property type="entry name" value="TRANSPOSASE, PUTATIVE-RELATED"/>
    <property type="match status" value="1"/>
</dbReference>
<gene>
    <name evidence="2" type="ORF">CRG98_042853</name>
</gene>
<dbReference type="InterPro" id="IPR036397">
    <property type="entry name" value="RNaseH_sf"/>
</dbReference>
<name>A0A2I0HYI8_PUNGR</name>
<dbReference type="Pfam" id="PF25597">
    <property type="entry name" value="SH3_retrovirus"/>
    <property type="match status" value="1"/>
</dbReference>
<evidence type="ECO:0000313" key="3">
    <source>
        <dbReference type="Proteomes" id="UP000233551"/>
    </source>
</evidence>
<dbReference type="PANTHER" id="PTHR42648:SF18">
    <property type="entry name" value="RETROTRANSPOSON, UNCLASSIFIED-LIKE PROTEIN"/>
    <property type="match status" value="1"/>
</dbReference>
<dbReference type="InterPro" id="IPR039537">
    <property type="entry name" value="Retrotran_Ty1/copia-like"/>
</dbReference>
<dbReference type="InterPro" id="IPR012337">
    <property type="entry name" value="RNaseH-like_sf"/>
</dbReference>
<evidence type="ECO:0000313" key="2">
    <source>
        <dbReference type="EMBL" id="PKI36751.1"/>
    </source>
</evidence>
<accession>A0A2I0HYI8</accession>
<protein>
    <recommendedName>
        <fullName evidence="1">Integrase catalytic domain-containing protein</fullName>
    </recommendedName>
</protein>
<comment type="caution">
    <text evidence="2">The sequence shown here is derived from an EMBL/GenBank/DDBJ whole genome shotgun (WGS) entry which is preliminary data.</text>
</comment>
<evidence type="ECO:0000259" key="1">
    <source>
        <dbReference type="PROSITE" id="PS50994"/>
    </source>
</evidence>
<sequence>MSWINFLKTKAEVADMFEKFKSYVETQCSKKILSLRSNNGIEYTSSRFRNLCVVAGIEHQFTAPYSHQQNGVSERKNRSIMEMARCLMHKKELPNKFWVEATNIVAFLLNKLPTGAVDGKTPYEAWYGTKPNLKNLRVFGCLCYSHIPLVKRSKMDEKSELGIFIGYCMQSKGYRIYQPQTDRVVVSRDVVFMEEEKWSWESKGQVQTQASPQM</sequence>
<reference evidence="2 3" key="1">
    <citation type="submission" date="2017-11" db="EMBL/GenBank/DDBJ databases">
        <title>De-novo sequencing of pomegranate (Punica granatum L.) genome.</title>
        <authorList>
            <person name="Akparov Z."/>
            <person name="Amiraslanov A."/>
            <person name="Hajiyeva S."/>
            <person name="Abbasov M."/>
            <person name="Kaur K."/>
            <person name="Hamwieh A."/>
            <person name="Solovyev V."/>
            <person name="Salamov A."/>
            <person name="Braich B."/>
            <person name="Kosarev P."/>
            <person name="Mahmoud A."/>
            <person name="Hajiyev E."/>
            <person name="Babayeva S."/>
            <person name="Izzatullayeva V."/>
            <person name="Mammadov A."/>
            <person name="Mammadov A."/>
            <person name="Sharifova S."/>
            <person name="Ojaghi J."/>
            <person name="Eynullazada K."/>
            <person name="Bayramov B."/>
            <person name="Abdulazimova A."/>
            <person name="Shahmuradov I."/>
        </authorList>
    </citation>
    <scope>NUCLEOTIDE SEQUENCE [LARGE SCALE GENOMIC DNA]</scope>
    <source>
        <strain evidence="3">cv. AG2017</strain>
        <tissue evidence="2">Leaf</tissue>
    </source>
</reference>
<dbReference type="EMBL" id="PGOL01004703">
    <property type="protein sequence ID" value="PKI36751.1"/>
    <property type="molecule type" value="Genomic_DNA"/>
</dbReference>
<dbReference type="Proteomes" id="UP000233551">
    <property type="component" value="Unassembled WGS sequence"/>
</dbReference>
<dbReference type="AlphaFoldDB" id="A0A2I0HYI8"/>
<dbReference type="GO" id="GO:0003676">
    <property type="term" value="F:nucleic acid binding"/>
    <property type="evidence" value="ECO:0007669"/>
    <property type="project" value="InterPro"/>
</dbReference>
<feature type="domain" description="Integrase catalytic" evidence="1">
    <location>
        <begin position="1"/>
        <end position="130"/>
    </location>
</feature>
<dbReference type="Gene3D" id="3.30.420.10">
    <property type="entry name" value="Ribonuclease H-like superfamily/Ribonuclease H"/>
    <property type="match status" value="1"/>
</dbReference>
<dbReference type="InterPro" id="IPR057670">
    <property type="entry name" value="SH3_retrovirus"/>
</dbReference>
<dbReference type="SUPFAM" id="SSF53098">
    <property type="entry name" value="Ribonuclease H-like"/>
    <property type="match status" value="1"/>
</dbReference>